<dbReference type="AlphaFoldDB" id="A0A9J6C699"/>
<feature type="chain" id="PRO_5039926895" evidence="1">
    <location>
        <begin position="22"/>
        <end position="307"/>
    </location>
</feature>
<reference evidence="2" key="1">
    <citation type="submission" date="2021-03" db="EMBL/GenBank/DDBJ databases">
        <title>Chromosome level genome of the anhydrobiotic midge Polypedilum vanderplanki.</title>
        <authorList>
            <person name="Yoshida Y."/>
            <person name="Kikawada T."/>
            <person name="Gusev O."/>
        </authorList>
    </citation>
    <scope>NUCLEOTIDE SEQUENCE</scope>
    <source>
        <strain evidence="2">NIAS01</strain>
        <tissue evidence="2">Whole body or cell culture</tissue>
    </source>
</reference>
<dbReference type="EMBL" id="JADBJN010000002">
    <property type="protein sequence ID" value="KAG5677368.1"/>
    <property type="molecule type" value="Genomic_DNA"/>
</dbReference>
<proteinExistence type="predicted"/>
<evidence type="ECO:0000313" key="2">
    <source>
        <dbReference type="EMBL" id="KAG5677368.1"/>
    </source>
</evidence>
<dbReference type="OrthoDB" id="10637110at2759"/>
<protein>
    <submittedName>
        <fullName evidence="2">Uncharacterized protein</fullName>
    </submittedName>
</protein>
<keyword evidence="3" id="KW-1185">Reference proteome</keyword>
<feature type="signal peptide" evidence="1">
    <location>
        <begin position="1"/>
        <end position="21"/>
    </location>
</feature>
<gene>
    <name evidence="2" type="ORF">PVAND_007132</name>
</gene>
<sequence length="307" mass="36526">MKLQVFIITFVLYFMIHLINAKIVETETEEFECIANYLRDKKVLEKGFKYYVQSEPLDCESHISEIRETWLNKTLKIAFEDKDSSEDEEKDEDLAQFKKLYAQDPTCVYDQLLSLNYPDVLMQIYIYKKSTKLSNRQKKKYLSALEDDTVKKLTIASTICFPDQFFGLMFDEIFSEDESEVQSLEDKQIEYCITKYVIENKLIDTTVYQVNENPHNIDTNFDCTDHNEDLFEELEELIRDQIINETSQSRRQVRCMTRAIKNKNTAQYLAKYSVLSEITLNDEQKNKFRNEFVTFMKELYVLLIKCF</sequence>
<organism evidence="2 3">
    <name type="scientific">Polypedilum vanderplanki</name>
    <name type="common">Sleeping chironomid midge</name>
    <dbReference type="NCBI Taxonomy" id="319348"/>
    <lineage>
        <taxon>Eukaryota</taxon>
        <taxon>Metazoa</taxon>
        <taxon>Ecdysozoa</taxon>
        <taxon>Arthropoda</taxon>
        <taxon>Hexapoda</taxon>
        <taxon>Insecta</taxon>
        <taxon>Pterygota</taxon>
        <taxon>Neoptera</taxon>
        <taxon>Endopterygota</taxon>
        <taxon>Diptera</taxon>
        <taxon>Nematocera</taxon>
        <taxon>Chironomoidea</taxon>
        <taxon>Chironomidae</taxon>
        <taxon>Chironominae</taxon>
        <taxon>Polypedilum</taxon>
        <taxon>Polypedilum</taxon>
    </lineage>
</organism>
<name>A0A9J6C699_POLVA</name>
<evidence type="ECO:0000256" key="1">
    <source>
        <dbReference type="SAM" id="SignalP"/>
    </source>
</evidence>
<comment type="caution">
    <text evidence="2">The sequence shown here is derived from an EMBL/GenBank/DDBJ whole genome shotgun (WGS) entry which is preliminary data.</text>
</comment>
<evidence type="ECO:0000313" key="3">
    <source>
        <dbReference type="Proteomes" id="UP001107558"/>
    </source>
</evidence>
<keyword evidence="1" id="KW-0732">Signal</keyword>
<accession>A0A9J6C699</accession>
<dbReference type="Proteomes" id="UP001107558">
    <property type="component" value="Chromosome 2"/>
</dbReference>